<dbReference type="PANTHER" id="PTHR30482:SF10">
    <property type="entry name" value="HIGH-AFFINITY BRANCHED-CHAIN AMINO ACID TRANSPORT PROTEIN BRAE"/>
    <property type="match status" value="1"/>
</dbReference>
<dbReference type="RefSeq" id="WP_183594654.1">
    <property type="nucleotide sequence ID" value="NZ_JACHWR010000003.1"/>
</dbReference>
<dbReference type="InterPro" id="IPR043428">
    <property type="entry name" value="LivM-like"/>
</dbReference>
<comment type="subcellular location">
    <subcellularLocation>
        <location evidence="1">Cell membrane</location>
        <topology evidence="1">Multi-pass membrane protein</topology>
    </subcellularLocation>
</comment>
<evidence type="ECO:0000256" key="1">
    <source>
        <dbReference type="ARBA" id="ARBA00004651"/>
    </source>
</evidence>
<dbReference type="Pfam" id="PF02653">
    <property type="entry name" value="BPD_transp_2"/>
    <property type="match status" value="1"/>
</dbReference>
<accession>A0A7W4Z2Q3</accession>
<dbReference type="InterPro" id="IPR001851">
    <property type="entry name" value="ABC_transp_permease"/>
</dbReference>
<feature type="transmembrane region" description="Helical" evidence="6">
    <location>
        <begin position="98"/>
        <end position="121"/>
    </location>
</feature>
<dbReference type="GO" id="GO:0005886">
    <property type="term" value="C:plasma membrane"/>
    <property type="evidence" value="ECO:0007669"/>
    <property type="project" value="UniProtKB-SubCell"/>
</dbReference>
<keyword evidence="5 6" id="KW-0472">Membrane</keyword>
<dbReference type="GO" id="GO:0015658">
    <property type="term" value="F:branched-chain amino acid transmembrane transporter activity"/>
    <property type="evidence" value="ECO:0007669"/>
    <property type="project" value="InterPro"/>
</dbReference>
<keyword evidence="3 6" id="KW-0812">Transmembrane</keyword>
<reference evidence="7 8" key="1">
    <citation type="submission" date="2020-08" db="EMBL/GenBank/DDBJ databases">
        <title>Sequencing the genomes of 1000 actinobacteria strains.</title>
        <authorList>
            <person name="Klenk H.-P."/>
        </authorList>
    </citation>
    <scope>NUCLEOTIDE SEQUENCE [LARGE SCALE GENOMIC DNA]</scope>
    <source>
        <strain evidence="7 8">DSM 105498</strain>
    </source>
</reference>
<evidence type="ECO:0000256" key="5">
    <source>
        <dbReference type="ARBA" id="ARBA00023136"/>
    </source>
</evidence>
<comment type="caution">
    <text evidence="7">The sequence shown here is derived from an EMBL/GenBank/DDBJ whole genome shotgun (WGS) entry which is preliminary data.</text>
</comment>
<evidence type="ECO:0000313" key="7">
    <source>
        <dbReference type="EMBL" id="MBB3044704.1"/>
    </source>
</evidence>
<feature type="transmembrane region" description="Helical" evidence="6">
    <location>
        <begin position="265"/>
        <end position="286"/>
    </location>
</feature>
<evidence type="ECO:0000256" key="4">
    <source>
        <dbReference type="ARBA" id="ARBA00022989"/>
    </source>
</evidence>
<feature type="transmembrane region" description="Helical" evidence="6">
    <location>
        <begin position="46"/>
        <end position="64"/>
    </location>
</feature>
<dbReference type="AlphaFoldDB" id="A0A7W4Z2Q3"/>
<dbReference type="PANTHER" id="PTHR30482">
    <property type="entry name" value="HIGH-AFFINITY BRANCHED-CHAIN AMINO ACID TRANSPORT SYSTEM PERMEASE"/>
    <property type="match status" value="1"/>
</dbReference>
<feature type="transmembrane region" description="Helical" evidence="6">
    <location>
        <begin position="21"/>
        <end position="40"/>
    </location>
</feature>
<proteinExistence type="predicted"/>
<sequence>MTTQATTSPAPRRVRPRRRPSLGIIVGIAVLAALALAPLTGSRHSLGIWTVALIFAGVSSGWAIAGGLSGLIPLGHAAFFGIGGYASAVVFAKYDLSPWLGIVVGMVIAAALAWLMTVLAVRFKVRGPYFALYTLAWAEMLRILASNLDYLGKTNGVLVPYKVDAGPADLQFSDPRGFYLVAVGYAALAMIVFLLVKRSPLGWRLSAIRGDEPTAAASGVDVARSLTRTMALSAAMTAIGGGLYAQYIQYIDPELAFNVSVSIDIAVRAILGGAVLVLGPLLGSVAMTSVTELTQKYMDALPSASLLVLGLAIIALAHWFPTGIGGLGVRLKRIWSRRSDRV</sequence>
<keyword evidence="2" id="KW-1003">Cell membrane</keyword>
<dbReference type="CDD" id="cd06581">
    <property type="entry name" value="TM_PBP1_LivM_like"/>
    <property type="match status" value="1"/>
</dbReference>
<evidence type="ECO:0000256" key="3">
    <source>
        <dbReference type="ARBA" id="ARBA00022692"/>
    </source>
</evidence>
<feature type="transmembrane region" description="Helical" evidence="6">
    <location>
        <begin position="177"/>
        <end position="196"/>
    </location>
</feature>
<protein>
    <submittedName>
        <fullName evidence="7">Branched-chain amino acid transport system permease protein</fullName>
    </submittedName>
</protein>
<keyword evidence="8" id="KW-1185">Reference proteome</keyword>
<feature type="transmembrane region" description="Helical" evidence="6">
    <location>
        <begin position="71"/>
        <end position="92"/>
    </location>
</feature>
<organism evidence="7 8">
    <name type="scientific">Nocardioides soli</name>
    <dbReference type="NCBI Taxonomy" id="1036020"/>
    <lineage>
        <taxon>Bacteria</taxon>
        <taxon>Bacillati</taxon>
        <taxon>Actinomycetota</taxon>
        <taxon>Actinomycetes</taxon>
        <taxon>Propionibacteriales</taxon>
        <taxon>Nocardioidaceae</taxon>
        <taxon>Nocardioides</taxon>
    </lineage>
</organism>
<evidence type="ECO:0000313" key="8">
    <source>
        <dbReference type="Proteomes" id="UP000589626"/>
    </source>
</evidence>
<name>A0A7W4Z2Q3_9ACTN</name>
<evidence type="ECO:0000256" key="2">
    <source>
        <dbReference type="ARBA" id="ARBA00022475"/>
    </source>
</evidence>
<dbReference type="Proteomes" id="UP000589626">
    <property type="component" value="Unassembled WGS sequence"/>
</dbReference>
<keyword evidence="4 6" id="KW-1133">Transmembrane helix</keyword>
<gene>
    <name evidence="7" type="ORF">FHU40_004541</name>
</gene>
<dbReference type="EMBL" id="JACHWR010000003">
    <property type="protein sequence ID" value="MBB3044704.1"/>
    <property type="molecule type" value="Genomic_DNA"/>
</dbReference>
<feature type="transmembrane region" description="Helical" evidence="6">
    <location>
        <begin position="306"/>
        <end position="329"/>
    </location>
</feature>
<evidence type="ECO:0000256" key="6">
    <source>
        <dbReference type="SAM" id="Phobius"/>
    </source>
</evidence>